<dbReference type="Pfam" id="PF14498">
    <property type="entry name" value="Glyco_hyd_65N_2"/>
    <property type="match status" value="1"/>
</dbReference>
<gene>
    <name evidence="3" type="ORF">H8S01_04645</name>
</gene>
<dbReference type="RefSeq" id="WP_186836358.1">
    <property type="nucleotide sequence ID" value="NZ_JACOPD010000003.1"/>
</dbReference>
<evidence type="ECO:0000259" key="1">
    <source>
        <dbReference type="Pfam" id="PF14498"/>
    </source>
</evidence>
<organism evidence="3 4">
    <name type="scientific">Lachnospira hominis</name>
    <name type="common">ex Liu et al. 2021</name>
    <dbReference type="NCBI Taxonomy" id="2763051"/>
    <lineage>
        <taxon>Bacteria</taxon>
        <taxon>Bacillati</taxon>
        <taxon>Bacillota</taxon>
        <taxon>Clostridia</taxon>
        <taxon>Lachnospirales</taxon>
        <taxon>Lachnospiraceae</taxon>
        <taxon>Lachnospira</taxon>
    </lineage>
</organism>
<dbReference type="Pfam" id="PF22124">
    <property type="entry name" value="Glyco_hydro_95_cat"/>
    <property type="match status" value="2"/>
</dbReference>
<feature type="domain" description="Glycosyl hydrolase family 95 N-terminal" evidence="1">
    <location>
        <begin position="21"/>
        <end position="195"/>
    </location>
</feature>
<dbReference type="GO" id="GO:0016787">
    <property type="term" value="F:hydrolase activity"/>
    <property type="evidence" value="ECO:0007669"/>
    <property type="project" value="UniProtKB-KW"/>
</dbReference>
<dbReference type="InterPro" id="IPR027414">
    <property type="entry name" value="GH95_N_dom"/>
</dbReference>
<evidence type="ECO:0000313" key="3">
    <source>
        <dbReference type="EMBL" id="MBC5680251.1"/>
    </source>
</evidence>
<evidence type="ECO:0000259" key="2">
    <source>
        <dbReference type="Pfam" id="PF22124"/>
    </source>
</evidence>
<reference evidence="3 4" key="1">
    <citation type="submission" date="2020-08" db="EMBL/GenBank/DDBJ databases">
        <title>Genome public.</title>
        <authorList>
            <person name="Liu C."/>
            <person name="Sun Q."/>
        </authorList>
    </citation>
    <scope>NUCLEOTIDE SEQUENCE [LARGE SCALE GENOMIC DNA]</scope>
    <source>
        <strain evidence="3 4">NSJ-43</strain>
    </source>
</reference>
<proteinExistence type="predicted"/>
<name>A0ABR7G0H8_9FIRM</name>
<dbReference type="SUPFAM" id="SSF48208">
    <property type="entry name" value="Six-hairpin glycosidases"/>
    <property type="match status" value="1"/>
</dbReference>
<sequence length="845" mass="96330">MYSNYFTEIIPYAGYDIKQIAWHECMACGNGHIGVLTSGAPKNDSFIFQNTEFVMPSDEPRCVPAEVTEQLDEARQSVINMDDTWNIHNRKRTNMYCYHPGHQLRISLKNASDITDFVRSTDYETSELVSSYNMSEYNTYANHIKKRTFASSVDDVIITEISGNSFTVDISIDDFESMHKFGRQKSGDAPELNMKYTRFATDGLIGFCALYPQYEESELKNGGFAGVTRIIPYDGTTSLSFTDTDMRAKSCLDPKNPIITFSGKKLVLITYLDWTYKQPDKITADFFTIPLVSQCINKINKTLIKYADASSLFSYEAALKPHIEKYSSIFNHVSLKLNNADKALSNEELLQKQKKTDYILPELLKRVYNHGRYAMYSCAGHTAPRLSGLWTGEWNMLWRSAYTMDANVNIQVSGMNTCGMYDAGKGYIWFVLKQIPDWEINAKAVYGMKNAVLTPVNTDGHRAMMVEYDINYPFQYWNAGASWMIIPIYEFMQVYGNVTITTHDENIIRIYNKNIFRIKEDILLPLLAKTFNFWEQLCTPEYFTDSNGNARFVKGKTSLEPDEKYLIIPSFSPENKPLGYKSAITANAAMDIAAAVDSLNMYKNILSDIKPNGYQKTLEKITHLISCLPVYMFDKSGAIKEWSMNEYKENNAHRHISHLYCAWPSSETQHNHALASACRQAIINRNRENTGKDDTASHGWIHKALVEARLKNPEAVYNTLLLLFKSGIFYNTFFTDHNTDRSKGVFCTDTLLGIVGIINEMLVYSDECTVELLPALNTGLINGEICGLLTKCGIKINRLLWNNNKRSVYIDISALRDTSFNLIYDNESIHLDMKSGEQTLHKFLH</sequence>
<keyword evidence="3" id="KW-0378">Hydrolase</keyword>
<protein>
    <submittedName>
        <fullName evidence="3">Glycoside hydrolase N-terminal domain-containing protein</fullName>
    </submittedName>
</protein>
<dbReference type="InterPro" id="IPR008928">
    <property type="entry name" value="6-hairpin_glycosidase_sf"/>
</dbReference>
<dbReference type="PANTHER" id="PTHR31084:SF0">
    <property type="entry name" value="ALPHA-L-FUCOSIDASE 2"/>
    <property type="match status" value="1"/>
</dbReference>
<evidence type="ECO:0000313" key="4">
    <source>
        <dbReference type="Proteomes" id="UP000628463"/>
    </source>
</evidence>
<dbReference type="EMBL" id="JACOPD010000003">
    <property type="protein sequence ID" value="MBC5680251.1"/>
    <property type="molecule type" value="Genomic_DNA"/>
</dbReference>
<dbReference type="InterPro" id="IPR012341">
    <property type="entry name" value="6hp_glycosidase-like_sf"/>
</dbReference>
<accession>A0ABR7G0H8</accession>
<dbReference type="Gene3D" id="1.50.10.10">
    <property type="match status" value="1"/>
</dbReference>
<feature type="domain" description="Glycosyl hydrolase family 95 catalytic" evidence="2">
    <location>
        <begin position="547"/>
        <end position="762"/>
    </location>
</feature>
<dbReference type="PANTHER" id="PTHR31084">
    <property type="entry name" value="ALPHA-L-FUCOSIDASE 2"/>
    <property type="match status" value="1"/>
</dbReference>
<comment type="caution">
    <text evidence="3">The sequence shown here is derived from an EMBL/GenBank/DDBJ whole genome shotgun (WGS) entry which is preliminary data.</text>
</comment>
<dbReference type="InterPro" id="IPR054363">
    <property type="entry name" value="GH95_cat"/>
</dbReference>
<keyword evidence="4" id="KW-1185">Reference proteome</keyword>
<feature type="domain" description="Glycosyl hydrolase family 95 catalytic" evidence="2">
    <location>
        <begin position="314"/>
        <end position="490"/>
    </location>
</feature>
<dbReference type="Proteomes" id="UP000628463">
    <property type="component" value="Unassembled WGS sequence"/>
</dbReference>